<protein>
    <submittedName>
        <fullName evidence="4">UDP-glycosyltransferase 73C6</fullName>
    </submittedName>
</protein>
<evidence type="ECO:0000256" key="2">
    <source>
        <dbReference type="ARBA" id="ARBA00022676"/>
    </source>
</evidence>
<evidence type="ECO:0000256" key="3">
    <source>
        <dbReference type="SAM" id="Coils"/>
    </source>
</evidence>
<comment type="similarity">
    <text evidence="1">Belongs to the UDP-glycosyltransferase family.</text>
</comment>
<dbReference type="PANTHER" id="PTHR48047:SF229">
    <property type="entry name" value="UDP-GLYCOSYLTRANSFERASE 73C3-RELATED"/>
    <property type="match status" value="1"/>
</dbReference>
<keyword evidence="5" id="KW-1185">Reference proteome</keyword>
<accession>A0A445LE08</accession>
<keyword evidence="4" id="KW-0808">Transferase</keyword>
<dbReference type="Proteomes" id="UP000289340">
    <property type="component" value="Chromosome 3"/>
</dbReference>
<evidence type="ECO:0000313" key="4">
    <source>
        <dbReference type="EMBL" id="RZC21387.1"/>
    </source>
</evidence>
<evidence type="ECO:0000313" key="5">
    <source>
        <dbReference type="Proteomes" id="UP000289340"/>
    </source>
</evidence>
<organism evidence="4 5">
    <name type="scientific">Glycine soja</name>
    <name type="common">Wild soybean</name>
    <dbReference type="NCBI Taxonomy" id="3848"/>
    <lineage>
        <taxon>Eukaryota</taxon>
        <taxon>Viridiplantae</taxon>
        <taxon>Streptophyta</taxon>
        <taxon>Embryophyta</taxon>
        <taxon>Tracheophyta</taxon>
        <taxon>Spermatophyta</taxon>
        <taxon>Magnoliopsida</taxon>
        <taxon>eudicotyledons</taxon>
        <taxon>Gunneridae</taxon>
        <taxon>Pentapetalae</taxon>
        <taxon>rosids</taxon>
        <taxon>fabids</taxon>
        <taxon>Fabales</taxon>
        <taxon>Fabaceae</taxon>
        <taxon>Papilionoideae</taxon>
        <taxon>50 kb inversion clade</taxon>
        <taxon>NPAAA clade</taxon>
        <taxon>indigoferoid/millettioid clade</taxon>
        <taxon>Phaseoleae</taxon>
        <taxon>Glycine</taxon>
        <taxon>Glycine subgen. Soja</taxon>
    </lineage>
</organism>
<proteinExistence type="inferred from homology"/>
<keyword evidence="3" id="KW-0175">Coiled coil</keyword>
<keyword evidence="2" id="KW-0328">Glycosyltransferase</keyword>
<dbReference type="Gene3D" id="3.40.50.2000">
    <property type="entry name" value="Glycogen Phosphorylase B"/>
    <property type="match status" value="3"/>
</dbReference>
<feature type="coiled-coil region" evidence="3">
    <location>
        <begin position="233"/>
        <end position="260"/>
    </location>
</feature>
<dbReference type="SUPFAM" id="SSF53756">
    <property type="entry name" value="UDP-Glycosyltransferase/glycogen phosphorylase"/>
    <property type="match status" value="1"/>
</dbReference>
<dbReference type="EMBL" id="QZWG01000003">
    <property type="protein sequence ID" value="RZC21387.1"/>
    <property type="molecule type" value="Genomic_DNA"/>
</dbReference>
<reference evidence="4 5" key="1">
    <citation type="submission" date="2018-09" db="EMBL/GenBank/DDBJ databases">
        <title>A high-quality reference genome of wild soybean provides a powerful tool to mine soybean genomes.</title>
        <authorList>
            <person name="Xie M."/>
            <person name="Chung C.Y.L."/>
            <person name="Li M.-W."/>
            <person name="Wong F.-L."/>
            <person name="Chan T.-F."/>
            <person name="Lam H.-M."/>
        </authorList>
    </citation>
    <scope>NUCLEOTIDE SEQUENCE [LARGE SCALE GENOMIC DNA]</scope>
    <source>
        <strain evidence="5">cv. W05</strain>
        <tissue evidence="4">Hypocotyl of etiolated seedlings</tissue>
    </source>
</reference>
<name>A0A445LE08_GLYSO</name>
<dbReference type="AlphaFoldDB" id="A0A445LE08"/>
<comment type="caution">
    <text evidence="4">The sequence shown here is derived from an EMBL/GenBank/DDBJ whole genome shotgun (WGS) entry which is preliminary data.</text>
</comment>
<sequence length="316" mass="35317">MIPSLGTAASFFRAANPLQQPVENLLEELTPPPSCIISDMGLPYTSYITKKYNIPRISFVGVSCFYLFCMSNTRIHNVMEGITNESENFVAPGIPDEIETTIAKTGITINEGMKQVSHAMFEAEKEAYGMIMNSFEELEPAYAGGYKKMRNNKVWCFGPLSFTNKDHLDKAERVGTPPEAICAGVPMVTWPLFGDQFLDESLVVEILKVGVKVGVESPVKWGEEEEIGVQVKKKDIEMAIESLMDETSESEEKRKRVRELAEMAKRAVDKGGSSHSNVTLLIEDIMGKINFCIGTPFCVGVHFYTISKYKFLFNFQ</sequence>
<dbReference type="PANTHER" id="PTHR48047">
    <property type="entry name" value="GLYCOSYLTRANSFERASE"/>
    <property type="match status" value="1"/>
</dbReference>
<dbReference type="FunFam" id="3.40.50.2000:FF:000613">
    <property type="entry name" value="Glycosyltransferase"/>
    <property type="match status" value="1"/>
</dbReference>
<evidence type="ECO:0000256" key="1">
    <source>
        <dbReference type="ARBA" id="ARBA00009995"/>
    </source>
</evidence>
<gene>
    <name evidence="4" type="ORF">D0Y65_007575</name>
</gene>
<dbReference type="GO" id="GO:0035251">
    <property type="term" value="F:UDP-glucosyltransferase activity"/>
    <property type="evidence" value="ECO:0007669"/>
    <property type="project" value="TreeGrafter"/>
</dbReference>